<evidence type="ECO:0000256" key="1">
    <source>
        <dbReference type="ARBA" id="ARBA00004141"/>
    </source>
</evidence>
<dbReference type="SUPFAM" id="SSF103473">
    <property type="entry name" value="MFS general substrate transporter"/>
    <property type="match status" value="1"/>
</dbReference>
<dbReference type="PANTHER" id="PTHR23501:SF87">
    <property type="entry name" value="SIDEROPHORE IRON TRANSPORTER 2"/>
    <property type="match status" value="1"/>
</dbReference>
<reference evidence="8 9" key="1">
    <citation type="journal article" date="2015" name="BMC Genomics">
        <title>The genome of the truffle-parasite Tolypocladium ophioglossoides and the evolution of antifungal peptaibiotics.</title>
        <authorList>
            <person name="Quandt C.A."/>
            <person name="Bushley K.E."/>
            <person name="Spatafora J.W."/>
        </authorList>
    </citation>
    <scope>NUCLEOTIDE SEQUENCE [LARGE SCALE GENOMIC DNA]</scope>
    <source>
        <strain evidence="8 9">CBS 100239</strain>
    </source>
</reference>
<feature type="transmembrane region" description="Helical" evidence="6">
    <location>
        <begin position="366"/>
        <end position="388"/>
    </location>
</feature>
<name>A0A0L0MYC7_TOLOC</name>
<comment type="caution">
    <text evidence="8">The sequence shown here is derived from an EMBL/GenBank/DDBJ whole genome shotgun (WGS) entry which is preliminary data.</text>
</comment>
<feature type="transmembrane region" description="Helical" evidence="6">
    <location>
        <begin position="110"/>
        <end position="131"/>
    </location>
</feature>
<dbReference type="PROSITE" id="PS50850">
    <property type="entry name" value="MFS"/>
    <property type="match status" value="1"/>
</dbReference>
<dbReference type="STRING" id="1163406.A0A0L0MYC7"/>
<keyword evidence="9" id="KW-1185">Reference proteome</keyword>
<dbReference type="GO" id="GO:0022857">
    <property type="term" value="F:transmembrane transporter activity"/>
    <property type="evidence" value="ECO:0007669"/>
    <property type="project" value="InterPro"/>
</dbReference>
<evidence type="ECO:0000256" key="3">
    <source>
        <dbReference type="ARBA" id="ARBA00022989"/>
    </source>
</evidence>
<feature type="transmembrane region" description="Helical" evidence="6">
    <location>
        <begin position="137"/>
        <end position="162"/>
    </location>
</feature>
<dbReference type="Gene3D" id="1.20.1250.20">
    <property type="entry name" value="MFS general substrate transporter like domains"/>
    <property type="match status" value="2"/>
</dbReference>
<accession>A0A0L0MYC7</accession>
<evidence type="ECO:0000256" key="6">
    <source>
        <dbReference type="SAM" id="Phobius"/>
    </source>
</evidence>
<feature type="transmembrane region" description="Helical" evidence="6">
    <location>
        <begin position="425"/>
        <end position="449"/>
    </location>
</feature>
<gene>
    <name evidence="8" type="ORF">TOPH_08878</name>
</gene>
<feature type="transmembrane region" description="Helical" evidence="6">
    <location>
        <begin position="286"/>
        <end position="308"/>
    </location>
</feature>
<proteinExistence type="predicted"/>
<evidence type="ECO:0000313" key="8">
    <source>
        <dbReference type="EMBL" id="KND86480.1"/>
    </source>
</evidence>
<sequence>MHRSSQASVATELQRMSRDVDDGARPPVDISSAPEPLSKLPDLPTWQKWVLWTSVVLTAYANGLDNFTMTVYLNAAASQFNGIVQYTTLAVIQSMILAVSKPIFAKLADVLGRAAGFAIAILLFTIGTTTISSSNSIGGLAAGMVFFAWGNSGLSFNLSLLVADLTSPRWRCTISNVLSIHFVINFGIASKITDALVPRNWRWGVGMFSIINPCVTGPMIGVLAWQQYRSVQRGVIRKYPYQDMGFLRAVQAFFIDVDFLGLFCFSGGFLLLLLPLTIAEKAPNGYGSGYIIAMFVLGGSLLLAWPLVELRSPRPLVRLRSFFANPDVVVPGAILFVDQFSVALTMTPAYQWISITHGWGPGGATYFLYTQSLCLVIFGILAGFAATYTGRYKHVCIAGACIRIIGLGLMMKYRGADASTFQVVIPQVLMGLGGGLMTANVTVVAQAAVSHDELSIVTGFILLVLELGASIGSAVVGAVQQTLRSSLHQYLDPITGGNATVVNTIYAQGSLAVAKYPLGTPIRDATVHAWTDNMHQLIIAAVTLGAVNLLTCVALPDHELKDRQQNNVENDSTGVLAPVAARADKGQA</sequence>
<dbReference type="PANTHER" id="PTHR23501">
    <property type="entry name" value="MAJOR FACILITATOR SUPERFAMILY"/>
    <property type="match status" value="1"/>
</dbReference>
<feature type="transmembrane region" description="Helical" evidence="6">
    <location>
        <begin position="205"/>
        <end position="225"/>
    </location>
</feature>
<feature type="transmembrane region" description="Helical" evidence="6">
    <location>
        <begin position="174"/>
        <end position="193"/>
    </location>
</feature>
<feature type="transmembrane region" description="Helical" evidence="6">
    <location>
        <begin position="246"/>
        <end position="274"/>
    </location>
</feature>
<dbReference type="GO" id="GO:0005886">
    <property type="term" value="C:plasma membrane"/>
    <property type="evidence" value="ECO:0007669"/>
    <property type="project" value="TreeGrafter"/>
</dbReference>
<evidence type="ECO:0000256" key="5">
    <source>
        <dbReference type="SAM" id="MobiDB-lite"/>
    </source>
</evidence>
<dbReference type="AlphaFoldDB" id="A0A0L0MYC7"/>
<feature type="transmembrane region" description="Helical" evidence="6">
    <location>
        <begin position="395"/>
        <end position="413"/>
    </location>
</feature>
<keyword evidence="2 6" id="KW-0812">Transmembrane</keyword>
<dbReference type="Proteomes" id="UP000036947">
    <property type="component" value="Unassembled WGS sequence"/>
</dbReference>
<evidence type="ECO:0000256" key="2">
    <source>
        <dbReference type="ARBA" id="ARBA00022692"/>
    </source>
</evidence>
<organism evidence="8 9">
    <name type="scientific">Tolypocladium ophioglossoides (strain CBS 100239)</name>
    <name type="common">Snaketongue truffleclub</name>
    <name type="synonym">Elaphocordyceps ophioglossoides</name>
    <dbReference type="NCBI Taxonomy" id="1163406"/>
    <lineage>
        <taxon>Eukaryota</taxon>
        <taxon>Fungi</taxon>
        <taxon>Dikarya</taxon>
        <taxon>Ascomycota</taxon>
        <taxon>Pezizomycotina</taxon>
        <taxon>Sordariomycetes</taxon>
        <taxon>Hypocreomycetidae</taxon>
        <taxon>Hypocreales</taxon>
        <taxon>Ophiocordycipitaceae</taxon>
        <taxon>Tolypocladium</taxon>
    </lineage>
</organism>
<feature type="domain" description="Major facilitator superfamily (MFS) profile" evidence="7">
    <location>
        <begin position="51"/>
        <end position="559"/>
    </location>
</feature>
<dbReference type="InterPro" id="IPR020846">
    <property type="entry name" value="MFS_dom"/>
</dbReference>
<feature type="transmembrane region" description="Helical" evidence="6">
    <location>
        <begin position="537"/>
        <end position="555"/>
    </location>
</feature>
<dbReference type="InterPro" id="IPR036259">
    <property type="entry name" value="MFS_trans_sf"/>
</dbReference>
<evidence type="ECO:0000259" key="7">
    <source>
        <dbReference type="PROSITE" id="PS50850"/>
    </source>
</evidence>
<dbReference type="EMBL" id="LFRF01000056">
    <property type="protein sequence ID" value="KND86480.1"/>
    <property type="molecule type" value="Genomic_DNA"/>
</dbReference>
<feature type="transmembrane region" description="Helical" evidence="6">
    <location>
        <begin position="328"/>
        <end position="346"/>
    </location>
</feature>
<feature type="transmembrane region" description="Helical" evidence="6">
    <location>
        <begin position="456"/>
        <end position="479"/>
    </location>
</feature>
<evidence type="ECO:0000313" key="9">
    <source>
        <dbReference type="Proteomes" id="UP000036947"/>
    </source>
</evidence>
<protein>
    <submittedName>
        <fullName evidence="8">Siderophore iron transporter mirC</fullName>
    </submittedName>
</protein>
<comment type="subcellular location">
    <subcellularLocation>
        <location evidence="1">Membrane</location>
        <topology evidence="1">Multi-pass membrane protein</topology>
    </subcellularLocation>
</comment>
<keyword evidence="3 6" id="KW-1133">Transmembrane helix</keyword>
<feature type="region of interest" description="Disordered" evidence="5">
    <location>
        <begin position="566"/>
        <end position="588"/>
    </location>
</feature>
<evidence type="ECO:0000256" key="4">
    <source>
        <dbReference type="ARBA" id="ARBA00023136"/>
    </source>
</evidence>
<keyword evidence="4 6" id="KW-0472">Membrane</keyword>
<dbReference type="OrthoDB" id="2241241at2759"/>